<dbReference type="Proteomes" id="UP000293823">
    <property type="component" value="Unassembled WGS sequence"/>
</dbReference>
<keyword evidence="3" id="KW-1185">Reference proteome</keyword>
<dbReference type="PANTHER" id="PTHR24148">
    <property type="entry name" value="ANKYRIN REPEAT DOMAIN-CONTAINING PROTEIN 39 HOMOLOG-RELATED"/>
    <property type="match status" value="1"/>
</dbReference>
<gene>
    <name evidence="2" type="ORF">AA0113_g11133</name>
</gene>
<reference evidence="3" key="1">
    <citation type="journal article" date="2019" name="bioRxiv">
        <title>Genomics, evolutionary history and diagnostics of the Alternaria alternata species group including apple and Asian pear pathotypes.</title>
        <authorList>
            <person name="Armitage A.D."/>
            <person name="Cockerton H.M."/>
            <person name="Sreenivasaprasad S."/>
            <person name="Woodhall J.W."/>
            <person name="Lane C.R."/>
            <person name="Harrison R.J."/>
            <person name="Clarkson J.P."/>
        </authorList>
    </citation>
    <scope>NUCLEOTIDE SEQUENCE [LARGE SCALE GENOMIC DNA]</scope>
    <source>
        <strain evidence="3">RGR 97.0016</strain>
    </source>
</reference>
<dbReference type="EMBL" id="PEJP01000063">
    <property type="protein sequence ID" value="RYO39826.1"/>
    <property type="molecule type" value="Genomic_DNA"/>
</dbReference>
<dbReference type="InterPro" id="IPR010730">
    <property type="entry name" value="HET"/>
</dbReference>
<dbReference type="InterPro" id="IPR052895">
    <property type="entry name" value="HetReg/Transcr_Mod"/>
</dbReference>
<proteinExistence type="predicted"/>
<accession>A0A4Q4QFE3</accession>
<dbReference type="OrthoDB" id="2157530at2759"/>
<protein>
    <recommendedName>
        <fullName evidence="1">Heterokaryon incompatibility domain-containing protein</fullName>
    </recommendedName>
</protein>
<dbReference type="PANTHER" id="PTHR24148:SF80">
    <property type="entry name" value="HETEROKARYON INCOMPATIBILITY DOMAIN-CONTAINING PROTEIN"/>
    <property type="match status" value="1"/>
</dbReference>
<comment type="caution">
    <text evidence="2">The sequence shown here is derived from an EMBL/GenBank/DDBJ whole genome shotgun (WGS) entry which is preliminary data.</text>
</comment>
<sequence length="627" mass="71747">MALSNDHSVRKHAYEALESSQHIRLIILHPASSADAPLEFTFQQARVSELQGGYEAISYTWGQPNRTYPLYVSDGTHVLVTENLDRALRYLRHSHGDRPLWADAACINQADDVEKSTQIPLMVQIFYRARAVLVWLDPGSAVGLRPDLELTMRKMDCVSQTRRQGVLPGSRIETEGNGKDDNAPSLELLGEVSELLRLPWFTRRWIVQEVVFNPEVRLIYGDVELSWAQFVVTISTLSALCDLTRNNPCPKVWSAVTKILQLWRYYSQYELFPNGDMESPDTDIVKLLDDFDQNECTDPRDRIFAMYNMASNLRPSTSTSLRQDVLMDIDYSLDLQQTYEAFARACIRTGKDSAIIEALLSREYSARPDGWVSWAPDWRVSWAEPVILPRWYNSVSWAPEYDNWPPGIMPMRLETCRYLLDVEYKAYPIILTKAVGDTLLQQCSNLCTKITRSNAAGDVSVLFDMLRYLKRQYDPWIDPDMRVVLEQQLQRIRSTVYATVSQQDPNLHLMNLDALQTLLDIIIGQSKNIFLFEIPGAERQSVGYGNAHLEVGDQLVPLYEEEEGRASYSWLETEKVKMVLILRCAGTINIKHSPETVYRLIGRGYVYNTADEGNRYYSVGYQTVSLA</sequence>
<evidence type="ECO:0000259" key="1">
    <source>
        <dbReference type="Pfam" id="PF06985"/>
    </source>
</evidence>
<evidence type="ECO:0000313" key="3">
    <source>
        <dbReference type="Proteomes" id="UP000293823"/>
    </source>
</evidence>
<dbReference type="Pfam" id="PF06985">
    <property type="entry name" value="HET"/>
    <property type="match status" value="1"/>
</dbReference>
<organism evidence="2 3">
    <name type="scientific">Alternaria arborescens</name>
    <dbReference type="NCBI Taxonomy" id="156630"/>
    <lineage>
        <taxon>Eukaryota</taxon>
        <taxon>Fungi</taxon>
        <taxon>Dikarya</taxon>
        <taxon>Ascomycota</taxon>
        <taxon>Pezizomycotina</taxon>
        <taxon>Dothideomycetes</taxon>
        <taxon>Pleosporomycetidae</taxon>
        <taxon>Pleosporales</taxon>
        <taxon>Pleosporineae</taxon>
        <taxon>Pleosporaceae</taxon>
        <taxon>Alternaria</taxon>
        <taxon>Alternaria sect. Alternaria</taxon>
    </lineage>
</organism>
<feature type="domain" description="Heterokaryon incompatibility" evidence="1">
    <location>
        <begin position="54"/>
        <end position="209"/>
    </location>
</feature>
<name>A0A4Q4QFE3_9PLEO</name>
<dbReference type="AlphaFoldDB" id="A0A4Q4QFE3"/>
<evidence type="ECO:0000313" key="2">
    <source>
        <dbReference type="EMBL" id="RYO39826.1"/>
    </source>
</evidence>